<evidence type="ECO:0000256" key="4">
    <source>
        <dbReference type="ARBA" id="ARBA00022679"/>
    </source>
</evidence>
<evidence type="ECO:0000259" key="7">
    <source>
        <dbReference type="PROSITE" id="PS51186"/>
    </source>
</evidence>
<keyword evidence="5" id="KW-0012">Acyltransferase</keyword>
<dbReference type="AlphaFoldDB" id="A0A1D8K7B5"/>
<protein>
    <recommendedName>
        <fullName evidence="7">N-acetyltransferase domain-containing protein</fullName>
    </recommendedName>
</protein>
<dbReference type="PROSITE" id="PS51186">
    <property type="entry name" value="GNAT"/>
    <property type="match status" value="1"/>
</dbReference>
<comment type="catalytic activity">
    <reaction evidence="6">
        <text>glycyl-tRNA(Gly) + acetyl-CoA = N-acetylglycyl-tRNA(Gly) + CoA + H(+)</text>
        <dbReference type="Rhea" id="RHEA:81867"/>
        <dbReference type="Rhea" id="RHEA-COMP:9683"/>
        <dbReference type="Rhea" id="RHEA-COMP:19766"/>
        <dbReference type="ChEBI" id="CHEBI:15378"/>
        <dbReference type="ChEBI" id="CHEBI:57287"/>
        <dbReference type="ChEBI" id="CHEBI:57288"/>
        <dbReference type="ChEBI" id="CHEBI:78522"/>
        <dbReference type="ChEBI" id="CHEBI:232036"/>
    </reaction>
</comment>
<keyword evidence="4" id="KW-0808">Transferase</keyword>
<dbReference type="SUPFAM" id="SSF55729">
    <property type="entry name" value="Acyl-CoA N-acyltransferases (Nat)"/>
    <property type="match status" value="1"/>
</dbReference>
<keyword evidence="9" id="KW-1185">Reference proteome</keyword>
<evidence type="ECO:0000256" key="2">
    <source>
        <dbReference type="ARBA" id="ARBA00022491"/>
    </source>
</evidence>
<evidence type="ECO:0000313" key="8">
    <source>
        <dbReference type="EMBL" id="AOV16851.1"/>
    </source>
</evidence>
<dbReference type="Gene3D" id="3.40.630.30">
    <property type="match status" value="1"/>
</dbReference>
<organism evidence="8 9">
    <name type="scientific">Acidihalobacter aeolianus</name>
    <dbReference type="NCBI Taxonomy" id="2792603"/>
    <lineage>
        <taxon>Bacteria</taxon>
        <taxon>Pseudomonadati</taxon>
        <taxon>Pseudomonadota</taxon>
        <taxon>Gammaproteobacteria</taxon>
        <taxon>Chromatiales</taxon>
        <taxon>Ectothiorhodospiraceae</taxon>
        <taxon>Acidihalobacter</taxon>
    </lineage>
</organism>
<sequence>MSLQFTTLDRLEHDRRSFDAGTGDGRETLTDYLRTKAAKHQDQHVCRVFVLTDDTAPKRIIGYYTLSNGEIAWDSLSEDEAPKLPRHPLGVIVLGRLAVDHTEQRRGYGPQLLMDALWRTARVSEHSSVYAMVTDPLNESAAGFYRKYGFMPLPGNPGRLYIPIATVLKSIPPTT</sequence>
<dbReference type="InterPro" id="IPR000182">
    <property type="entry name" value="GNAT_dom"/>
</dbReference>
<dbReference type="InterPro" id="IPR016181">
    <property type="entry name" value="Acyl_CoA_acyltransferase"/>
</dbReference>
<dbReference type="RefSeq" id="WP_070072434.1">
    <property type="nucleotide sequence ID" value="NZ_CP017448.1"/>
</dbReference>
<dbReference type="KEGG" id="aaeo:BJI67_07055"/>
<dbReference type="PANTHER" id="PTHR36449:SF1">
    <property type="entry name" value="ACETYLTRANSFERASE"/>
    <property type="match status" value="1"/>
</dbReference>
<name>A0A1D8K7B5_9GAMM</name>
<dbReference type="PANTHER" id="PTHR36449">
    <property type="entry name" value="ACETYLTRANSFERASE-RELATED"/>
    <property type="match status" value="1"/>
</dbReference>
<reference evidence="8 9" key="1">
    <citation type="submission" date="2016-09" db="EMBL/GenBank/DDBJ databases">
        <title>Acidihalobacter prosperus V6 (DSM14174).</title>
        <authorList>
            <person name="Khaleque H.N."/>
            <person name="Ramsay J.P."/>
            <person name="Murphy R.J.T."/>
            <person name="Kaksonen A.H."/>
            <person name="Boxall N.J."/>
            <person name="Watkin E.L.J."/>
        </authorList>
    </citation>
    <scope>NUCLEOTIDE SEQUENCE [LARGE SCALE GENOMIC DNA]</scope>
    <source>
        <strain evidence="8 9">V6</strain>
    </source>
</reference>
<proteinExistence type="inferred from homology"/>
<evidence type="ECO:0000256" key="3">
    <source>
        <dbReference type="ARBA" id="ARBA00022649"/>
    </source>
</evidence>
<accession>A0A1D8K7B5</accession>
<dbReference type="Proteomes" id="UP000095342">
    <property type="component" value="Chromosome"/>
</dbReference>
<keyword evidence="2" id="KW-0678">Repressor</keyword>
<evidence type="ECO:0000256" key="6">
    <source>
        <dbReference type="ARBA" id="ARBA00049880"/>
    </source>
</evidence>
<keyword evidence="3" id="KW-1277">Toxin-antitoxin system</keyword>
<feature type="domain" description="N-acetyltransferase" evidence="7">
    <location>
        <begin position="1"/>
        <end position="174"/>
    </location>
</feature>
<dbReference type="EMBL" id="CP017448">
    <property type="protein sequence ID" value="AOV16851.1"/>
    <property type="molecule type" value="Genomic_DNA"/>
</dbReference>
<gene>
    <name evidence="8" type="ORF">BJI67_07055</name>
</gene>
<comment type="similarity">
    <text evidence="1">Belongs to the acetyltransferase family. GNAT subfamily.</text>
</comment>
<evidence type="ECO:0000313" key="9">
    <source>
        <dbReference type="Proteomes" id="UP000095342"/>
    </source>
</evidence>
<evidence type="ECO:0000256" key="1">
    <source>
        <dbReference type="ARBA" id="ARBA00009342"/>
    </source>
</evidence>
<dbReference type="GO" id="GO:0016747">
    <property type="term" value="F:acyltransferase activity, transferring groups other than amino-acyl groups"/>
    <property type="evidence" value="ECO:0007669"/>
    <property type="project" value="InterPro"/>
</dbReference>
<evidence type="ECO:0000256" key="5">
    <source>
        <dbReference type="ARBA" id="ARBA00023315"/>
    </source>
</evidence>
<dbReference type="Pfam" id="PF13508">
    <property type="entry name" value="Acetyltransf_7"/>
    <property type="match status" value="1"/>
</dbReference>